<evidence type="ECO:0000313" key="2">
    <source>
        <dbReference type="EMBL" id="AKK07031.1"/>
    </source>
</evidence>
<gene>
    <name evidence="2" type="ORF">CMUST_13685</name>
</gene>
<reference evidence="3" key="2">
    <citation type="submission" date="2015-05" db="EMBL/GenBank/DDBJ databases">
        <title>Complete genome sequence of Corynebacterium mustelae DSM 45274, isolated from various tissues of a male ferret with lethal sepsis.</title>
        <authorList>
            <person name="Ruckert C."/>
            <person name="Albersmeier A."/>
            <person name="Winkler A."/>
            <person name="Tauch A."/>
        </authorList>
    </citation>
    <scope>NUCLEOTIDE SEQUENCE [LARGE SCALE GENOMIC DNA]</scope>
    <source>
        <strain evidence="3">DSM 45274</strain>
    </source>
</reference>
<name>A0A0G3H0U1_9CORY</name>
<proteinExistence type="predicted"/>
<reference evidence="2 3" key="1">
    <citation type="journal article" date="2015" name="Genome Announc.">
        <title>Complete Genome Sequence of the Type Strain Corynebacterium mustelae DSM 45274, Isolated from Various Tissues of a Male Ferret with Lethal Sepsis.</title>
        <authorList>
            <person name="Ruckert C."/>
            <person name="Eimer J."/>
            <person name="Winkler A."/>
            <person name="Tauch A."/>
        </authorList>
    </citation>
    <scope>NUCLEOTIDE SEQUENCE [LARGE SCALE GENOMIC DNA]</scope>
    <source>
        <strain evidence="2 3">DSM 45274</strain>
    </source>
</reference>
<evidence type="ECO:0000313" key="3">
    <source>
        <dbReference type="Proteomes" id="UP000035199"/>
    </source>
</evidence>
<keyword evidence="1" id="KW-1133">Transmembrane helix</keyword>
<evidence type="ECO:0000256" key="1">
    <source>
        <dbReference type="SAM" id="Phobius"/>
    </source>
</evidence>
<protein>
    <submittedName>
        <fullName evidence="2">Uncharacterized protein</fullName>
    </submittedName>
</protein>
<dbReference type="AlphaFoldDB" id="A0A0G3H0U1"/>
<dbReference type="RefSeq" id="WP_047262939.1">
    <property type="nucleotide sequence ID" value="NZ_CP011542.1"/>
</dbReference>
<dbReference type="OrthoDB" id="4427932at2"/>
<feature type="transmembrane region" description="Helical" evidence="1">
    <location>
        <begin position="129"/>
        <end position="153"/>
    </location>
</feature>
<organism evidence="2 3">
    <name type="scientific">Corynebacterium mustelae</name>
    <dbReference type="NCBI Taxonomy" id="571915"/>
    <lineage>
        <taxon>Bacteria</taxon>
        <taxon>Bacillati</taxon>
        <taxon>Actinomycetota</taxon>
        <taxon>Actinomycetes</taxon>
        <taxon>Mycobacteriales</taxon>
        <taxon>Corynebacteriaceae</taxon>
        <taxon>Corynebacterium</taxon>
    </lineage>
</organism>
<dbReference type="EMBL" id="CP011542">
    <property type="protein sequence ID" value="AKK07031.1"/>
    <property type="molecule type" value="Genomic_DNA"/>
</dbReference>
<accession>A0A0G3H0U1</accession>
<feature type="transmembrane region" description="Helical" evidence="1">
    <location>
        <begin position="54"/>
        <end position="76"/>
    </location>
</feature>
<keyword evidence="3" id="KW-1185">Reference proteome</keyword>
<sequence>MSTNFGSSPAAFDPFASNQPGQSGAPGFGTEVPGDFGDMSASPRRLPTPVTGPWPFLLAAVLSVGIAVVLGVLAPIIGGSATDDAFRIMAIIGWFLAGIAGFILLGLHIGADNRRKAAGLYIENPTQTLLVRATLALGSIAVVITAVEIALWLSKTIGN</sequence>
<dbReference type="STRING" id="571915.CMUST_13685"/>
<keyword evidence="1" id="KW-0812">Transmembrane</keyword>
<dbReference type="Proteomes" id="UP000035199">
    <property type="component" value="Chromosome"/>
</dbReference>
<dbReference type="KEGG" id="cmv:CMUST_13685"/>
<feature type="transmembrane region" description="Helical" evidence="1">
    <location>
        <begin position="88"/>
        <end position="109"/>
    </location>
</feature>
<dbReference type="PATRIC" id="fig|571915.4.peg.2937"/>
<keyword evidence="1" id="KW-0472">Membrane</keyword>